<evidence type="ECO:0000259" key="5">
    <source>
        <dbReference type="PROSITE" id="PS51819"/>
    </source>
</evidence>
<dbReference type="InterPro" id="IPR037523">
    <property type="entry name" value="VOC_core"/>
</dbReference>
<dbReference type="CDD" id="cd06170">
    <property type="entry name" value="LuxR_C_like"/>
    <property type="match status" value="1"/>
</dbReference>
<proteinExistence type="predicted"/>
<sequence>MRSKRGRPRHPDVLTPAEWRVVDAIRHGMSNRQIATRRGISVDAVKFHVANALLKLGLDRRAELRTWRGVAADSALRSRENREGVPAMTRTSVQLGVLGQISRPVRDITTAVEWYGKVLGLPHLYTYGDLAFFDCGGTRLFLTAMEEPGRNEEPSVLYFRVDDIQAAYDDLRERGVEFENAPHLIHKHESGLEEWMAFFPDPDGHLLAIMAQVPPA</sequence>
<keyword evidence="7" id="KW-1185">Reference proteome</keyword>
<dbReference type="InterPro" id="IPR029068">
    <property type="entry name" value="Glyas_Bleomycin-R_OHBP_Dase"/>
</dbReference>
<evidence type="ECO:0000256" key="2">
    <source>
        <dbReference type="ARBA" id="ARBA00023125"/>
    </source>
</evidence>
<accession>A0ABN2F3U9</accession>
<evidence type="ECO:0000256" key="1">
    <source>
        <dbReference type="ARBA" id="ARBA00023015"/>
    </source>
</evidence>
<dbReference type="PRINTS" id="PR00038">
    <property type="entry name" value="HTHLUXR"/>
</dbReference>
<dbReference type="InterPro" id="IPR016032">
    <property type="entry name" value="Sig_transdc_resp-reg_C-effctor"/>
</dbReference>
<protein>
    <recommendedName>
        <fullName evidence="8">Regulatory LuxR family protein</fullName>
    </recommendedName>
</protein>
<feature type="domain" description="HTH luxR-type" evidence="4">
    <location>
        <begin position="7"/>
        <end position="79"/>
    </location>
</feature>
<dbReference type="PROSITE" id="PS51819">
    <property type="entry name" value="VOC"/>
    <property type="match status" value="1"/>
</dbReference>
<organism evidence="6 7">
    <name type="scientific">Kribbella alba</name>
    <dbReference type="NCBI Taxonomy" id="190197"/>
    <lineage>
        <taxon>Bacteria</taxon>
        <taxon>Bacillati</taxon>
        <taxon>Actinomycetota</taxon>
        <taxon>Actinomycetes</taxon>
        <taxon>Propionibacteriales</taxon>
        <taxon>Kribbellaceae</taxon>
        <taxon>Kribbella</taxon>
    </lineage>
</organism>
<dbReference type="PANTHER" id="PTHR44688:SF16">
    <property type="entry name" value="DNA-BINDING TRANSCRIPTIONAL ACTIVATOR DEVR_DOSR"/>
    <property type="match status" value="1"/>
</dbReference>
<dbReference type="PROSITE" id="PS50043">
    <property type="entry name" value="HTH_LUXR_2"/>
    <property type="match status" value="1"/>
</dbReference>
<feature type="domain" description="VOC" evidence="5">
    <location>
        <begin position="97"/>
        <end position="212"/>
    </location>
</feature>
<evidence type="ECO:0000256" key="3">
    <source>
        <dbReference type="ARBA" id="ARBA00023163"/>
    </source>
</evidence>
<evidence type="ECO:0000313" key="7">
    <source>
        <dbReference type="Proteomes" id="UP001501319"/>
    </source>
</evidence>
<dbReference type="Proteomes" id="UP001501319">
    <property type="component" value="Unassembled WGS sequence"/>
</dbReference>
<keyword evidence="1" id="KW-0805">Transcription regulation</keyword>
<dbReference type="Gene3D" id="1.10.10.10">
    <property type="entry name" value="Winged helix-like DNA-binding domain superfamily/Winged helix DNA-binding domain"/>
    <property type="match status" value="1"/>
</dbReference>
<keyword evidence="2" id="KW-0238">DNA-binding</keyword>
<dbReference type="RefSeq" id="WP_344110250.1">
    <property type="nucleotide sequence ID" value="NZ_BAAANE010000004.1"/>
</dbReference>
<dbReference type="SUPFAM" id="SSF46894">
    <property type="entry name" value="C-terminal effector domain of the bipartite response regulators"/>
    <property type="match status" value="1"/>
</dbReference>
<evidence type="ECO:0000313" key="6">
    <source>
        <dbReference type="EMBL" id="GAA1628590.1"/>
    </source>
</evidence>
<dbReference type="SMART" id="SM00421">
    <property type="entry name" value="HTH_LUXR"/>
    <property type="match status" value="1"/>
</dbReference>
<dbReference type="EMBL" id="BAAANE010000004">
    <property type="protein sequence ID" value="GAA1628590.1"/>
    <property type="molecule type" value="Genomic_DNA"/>
</dbReference>
<evidence type="ECO:0000259" key="4">
    <source>
        <dbReference type="PROSITE" id="PS50043"/>
    </source>
</evidence>
<dbReference type="Gene3D" id="3.10.180.10">
    <property type="entry name" value="2,3-Dihydroxybiphenyl 1,2-Dioxygenase, domain 1"/>
    <property type="match status" value="1"/>
</dbReference>
<dbReference type="CDD" id="cd06587">
    <property type="entry name" value="VOC"/>
    <property type="match status" value="1"/>
</dbReference>
<dbReference type="InterPro" id="IPR036388">
    <property type="entry name" value="WH-like_DNA-bd_sf"/>
</dbReference>
<dbReference type="Pfam" id="PF00196">
    <property type="entry name" value="GerE"/>
    <property type="match status" value="1"/>
</dbReference>
<dbReference type="PANTHER" id="PTHR44688">
    <property type="entry name" value="DNA-BINDING TRANSCRIPTIONAL ACTIVATOR DEVR_DOSR"/>
    <property type="match status" value="1"/>
</dbReference>
<dbReference type="SUPFAM" id="SSF54593">
    <property type="entry name" value="Glyoxalase/Bleomycin resistance protein/Dihydroxybiphenyl dioxygenase"/>
    <property type="match status" value="1"/>
</dbReference>
<gene>
    <name evidence="6" type="ORF">GCM10009744_15630</name>
</gene>
<dbReference type="Pfam" id="PF00903">
    <property type="entry name" value="Glyoxalase"/>
    <property type="match status" value="1"/>
</dbReference>
<dbReference type="InterPro" id="IPR004360">
    <property type="entry name" value="Glyas_Fos-R_dOase_dom"/>
</dbReference>
<dbReference type="InterPro" id="IPR000792">
    <property type="entry name" value="Tscrpt_reg_LuxR_C"/>
</dbReference>
<name>A0ABN2F3U9_9ACTN</name>
<evidence type="ECO:0008006" key="8">
    <source>
        <dbReference type="Google" id="ProtNLM"/>
    </source>
</evidence>
<keyword evidence="3" id="KW-0804">Transcription</keyword>
<comment type="caution">
    <text evidence="6">The sequence shown here is derived from an EMBL/GenBank/DDBJ whole genome shotgun (WGS) entry which is preliminary data.</text>
</comment>
<reference evidence="6 7" key="1">
    <citation type="journal article" date="2019" name="Int. J. Syst. Evol. Microbiol.">
        <title>The Global Catalogue of Microorganisms (GCM) 10K type strain sequencing project: providing services to taxonomists for standard genome sequencing and annotation.</title>
        <authorList>
            <consortium name="The Broad Institute Genomics Platform"/>
            <consortium name="The Broad Institute Genome Sequencing Center for Infectious Disease"/>
            <person name="Wu L."/>
            <person name="Ma J."/>
        </authorList>
    </citation>
    <scope>NUCLEOTIDE SEQUENCE [LARGE SCALE GENOMIC DNA]</scope>
    <source>
        <strain evidence="6 7">JCM 14306</strain>
    </source>
</reference>